<evidence type="ECO:0000313" key="2">
    <source>
        <dbReference type="EMBL" id="TFD85499.1"/>
    </source>
</evidence>
<keyword evidence="1" id="KW-0472">Membrane</keyword>
<feature type="transmembrane region" description="Helical" evidence="1">
    <location>
        <begin position="26"/>
        <end position="59"/>
    </location>
</feature>
<proteinExistence type="predicted"/>
<reference evidence="2 3" key="1">
    <citation type="submission" date="2019-03" db="EMBL/GenBank/DDBJ databases">
        <title>Genomics of glacier-inhabiting Cryobacterium strains.</title>
        <authorList>
            <person name="Liu Q."/>
            <person name="Xin Y.-H."/>
        </authorList>
    </citation>
    <scope>NUCLEOTIDE SEQUENCE [LARGE SCALE GENOMIC DNA]</scope>
    <source>
        <strain evidence="2 3">Sr59</strain>
    </source>
</reference>
<protein>
    <recommendedName>
        <fullName evidence="4">DUF4190 domain-containing protein</fullName>
    </recommendedName>
</protein>
<gene>
    <name evidence="2" type="ORF">E3T61_18315</name>
</gene>
<keyword evidence="3" id="KW-1185">Reference proteome</keyword>
<dbReference type="Proteomes" id="UP000298468">
    <property type="component" value="Unassembled WGS sequence"/>
</dbReference>
<keyword evidence="1" id="KW-0812">Transmembrane</keyword>
<comment type="caution">
    <text evidence="2">The sequence shown here is derived from an EMBL/GenBank/DDBJ whole genome shotgun (WGS) entry which is preliminary data.</text>
</comment>
<dbReference type="EMBL" id="SOHM01000036">
    <property type="protein sequence ID" value="TFD85499.1"/>
    <property type="molecule type" value="Genomic_DNA"/>
</dbReference>
<evidence type="ECO:0000256" key="1">
    <source>
        <dbReference type="SAM" id="Phobius"/>
    </source>
</evidence>
<evidence type="ECO:0008006" key="4">
    <source>
        <dbReference type="Google" id="ProtNLM"/>
    </source>
</evidence>
<evidence type="ECO:0000313" key="3">
    <source>
        <dbReference type="Proteomes" id="UP000298468"/>
    </source>
</evidence>
<accession>A0A4R9BIP7</accession>
<keyword evidence="1" id="KW-1133">Transmembrane helix</keyword>
<dbReference type="AlphaFoldDB" id="A0A4R9BIP7"/>
<dbReference type="RefSeq" id="WP_134642278.1">
    <property type="nucleotide sequence ID" value="NZ_SOHM01000036.1"/>
</dbReference>
<name>A0A4R9BIP7_9MICO</name>
<feature type="transmembrane region" description="Helical" evidence="1">
    <location>
        <begin position="71"/>
        <end position="96"/>
    </location>
</feature>
<organism evidence="2 3">
    <name type="scientific">Cryobacterium lactosi</name>
    <dbReference type="NCBI Taxonomy" id="1259202"/>
    <lineage>
        <taxon>Bacteria</taxon>
        <taxon>Bacillati</taxon>
        <taxon>Actinomycetota</taxon>
        <taxon>Actinomycetes</taxon>
        <taxon>Micrococcales</taxon>
        <taxon>Microbacteriaceae</taxon>
        <taxon>Cryobacterium</taxon>
    </lineage>
</organism>
<sequence length="104" mass="10606">MSGKSSSARSNPASPGPVRVPADKLAVSAMIVGVVAFLGGWLPVLGLILGTVGVILGLLAKRRSNRPELGLTALILSIMAVLANIVVDVIVIISIVTQANNLLV</sequence>
<dbReference type="OrthoDB" id="5119985at2"/>